<dbReference type="Gramene" id="OMERI02G10810.1">
    <property type="protein sequence ID" value="OMERI02G10810.1"/>
    <property type="gene ID" value="OMERI02G10810"/>
</dbReference>
<evidence type="ECO:0000313" key="3">
    <source>
        <dbReference type="Proteomes" id="UP000008021"/>
    </source>
</evidence>
<dbReference type="HOGENOM" id="CLU_1920449_0_0_1"/>
<organism evidence="2">
    <name type="scientific">Oryza meridionalis</name>
    <dbReference type="NCBI Taxonomy" id="40149"/>
    <lineage>
        <taxon>Eukaryota</taxon>
        <taxon>Viridiplantae</taxon>
        <taxon>Streptophyta</taxon>
        <taxon>Embryophyta</taxon>
        <taxon>Tracheophyta</taxon>
        <taxon>Spermatophyta</taxon>
        <taxon>Magnoliopsida</taxon>
        <taxon>Liliopsida</taxon>
        <taxon>Poales</taxon>
        <taxon>Poaceae</taxon>
        <taxon>BOP clade</taxon>
        <taxon>Oryzoideae</taxon>
        <taxon>Oryzeae</taxon>
        <taxon>Oryzinae</taxon>
        <taxon>Oryza</taxon>
    </lineage>
</organism>
<name>A0A0E0CIA5_9ORYZ</name>
<evidence type="ECO:0000313" key="2">
    <source>
        <dbReference type="EnsemblPlants" id="OMERI02G10810.1"/>
    </source>
</evidence>
<dbReference type="Proteomes" id="UP000008021">
    <property type="component" value="Chromosome 2"/>
</dbReference>
<reference evidence="2" key="1">
    <citation type="submission" date="2015-04" db="UniProtKB">
        <authorList>
            <consortium name="EnsemblPlants"/>
        </authorList>
    </citation>
    <scope>IDENTIFICATION</scope>
</reference>
<reference evidence="2" key="2">
    <citation type="submission" date="2018-05" db="EMBL/GenBank/DDBJ databases">
        <title>OmerRS3 (Oryza meridionalis Reference Sequence Version 3).</title>
        <authorList>
            <person name="Zhang J."/>
            <person name="Kudrna D."/>
            <person name="Lee S."/>
            <person name="Talag J."/>
            <person name="Welchert J."/>
            <person name="Wing R.A."/>
        </authorList>
    </citation>
    <scope>NUCLEOTIDE SEQUENCE [LARGE SCALE GENOMIC DNA]</scope>
    <source>
        <strain evidence="2">cv. OR44</strain>
    </source>
</reference>
<sequence>MSCRWLLAVASGGEEGVGRRRRRSMGVCADAPSSTEEARAATSGYPGRCDRRPHLTGMAAARGGVGGRHAGGSRGWHGAKWRDRRRWRPAWREEVQPTARGRLGTVRRGRQWRRPARHNEVLLAVEEAGTVR</sequence>
<dbReference type="EnsemblPlants" id="OMERI02G10810.1">
    <property type="protein sequence ID" value="OMERI02G10810.1"/>
    <property type="gene ID" value="OMERI02G10810"/>
</dbReference>
<protein>
    <recommendedName>
        <fullName evidence="4">DUF834 domain-containing protein</fullName>
    </recommendedName>
</protein>
<evidence type="ECO:0000256" key="1">
    <source>
        <dbReference type="SAM" id="MobiDB-lite"/>
    </source>
</evidence>
<dbReference type="AlphaFoldDB" id="A0A0E0CIA5"/>
<feature type="region of interest" description="Disordered" evidence="1">
    <location>
        <begin position="28"/>
        <end position="81"/>
    </location>
</feature>
<proteinExistence type="predicted"/>
<keyword evidence="3" id="KW-1185">Reference proteome</keyword>
<feature type="compositionally biased region" description="Gly residues" evidence="1">
    <location>
        <begin position="63"/>
        <end position="75"/>
    </location>
</feature>
<accession>A0A0E0CIA5</accession>
<evidence type="ECO:0008006" key="4">
    <source>
        <dbReference type="Google" id="ProtNLM"/>
    </source>
</evidence>